<dbReference type="PANTHER" id="PTHR22550:SF14">
    <property type="entry name" value="VWFA DOMAIN-CONTAINING PROTEIN"/>
    <property type="match status" value="1"/>
</dbReference>
<dbReference type="InterPro" id="IPR019734">
    <property type="entry name" value="TPR_rpt"/>
</dbReference>
<dbReference type="SUPFAM" id="SSF53300">
    <property type="entry name" value="vWA-like"/>
    <property type="match status" value="1"/>
</dbReference>
<dbReference type="OrthoDB" id="9807628at2"/>
<dbReference type="Pfam" id="PF13519">
    <property type="entry name" value="VWA_2"/>
    <property type="match status" value="1"/>
</dbReference>
<reference evidence="3 4" key="1">
    <citation type="journal article" date="2014" name="Genome Announc.">
        <title>Draft Genome Sequence of the Agar-Degrading Bacterium Catenovulum sp. Strain DS-2, Isolated from Intestines of Haliotis diversicolor.</title>
        <authorList>
            <person name="Shan D."/>
            <person name="Li X."/>
            <person name="Gu Z."/>
            <person name="Wei G."/>
            <person name="Gao Z."/>
            <person name="Shao Z."/>
        </authorList>
    </citation>
    <scope>NUCLEOTIDE SEQUENCE [LARGE SCALE GENOMIC DNA]</scope>
    <source>
        <strain evidence="3 4">DS-2</strain>
    </source>
</reference>
<dbReference type="eggNOG" id="COG0457">
    <property type="taxonomic scope" value="Bacteria"/>
</dbReference>
<dbReference type="InterPro" id="IPR050768">
    <property type="entry name" value="UPF0353/GerABKA_families"/>
</dbReference>
<protein>
    <recommendedName>
        <fullName evidence="2">VWFA domain-containing protein</fullName>
    </recommendedName>
</protein>
<proteinExistence type="predicted"/>
<keyword evidence="1" id="KW-0802">TPR repeat</keyword>
<dbReference type="STRING" id="1328313.DS2_13554"/>
<comment type="caution">
    <text evidence="3">The sequence shown here is derived from an EMBL/GenBank/DDBJ whole genome shotgun (WGS) entry which is preliminary data.</text>
</comment>
<accession>W7QV74</accession>
<dbReference type="PROSITE" id="PS50293">
    <property type="entry name" value="TPR_REGION"/>
    <property type="match status" value="1"/>
</dbReference>
<dbReference type="AlphaFoldDB" id="W7QV74"/>
<dbReference type="PANTHER" id="PTHR22550">
    <property type="entry name" value="SPORE GERMINATION PROTEIN"/>
    <property type="match status" value="1"/>
</dbReference>
<dbReference type="SUPFAM" id="SSF48452">
    <property type="entry name" value="TPR-like"/>
    <property type="match status" value="1"/>
</dbReference>
<name>W7QV74_9ALTE</name>
<dbReference type="Gene3D" id="1.25.40.10">
    <property type="entry name" value="Tetratricopeptide repeat domain"/>
    <property type="match status" value="1"/>
</dbReference>
<evidence type="ECO:0000259" key="2">
    <source>
        <dbReference type="Pfam" id="PF13519"/>
    </source>
</evidence>
<dbReference type="EMBL" id="ARZY01000027">
    <property type="protein sequence ID" value="EWH09190.1"/>
    <property type="molecule type" value="Genomic_DNA"/>
</dbReference>
<gene>
    <name evidence="3" type="ORF">DS2_13554</name>
</gene>
<evidence type="ECO:0000313" key="4">
    <source>
        <dbReference type="Proteomes" id="UP000019276"/>
    </source>
</evidence>
<feature type="domain" description="VWFA" evidence="2">
    <location>
        <begin position="93"/>
        <end position="198"/>
    </location>
</feature>
<sequence>MDDFHFLRPEWLIALLPCIALAWYLKQHQLVQSSWHKFIPAHLATKLISNSNQVKQFPLYSLILLWSVIVLALAGPAWEKRPQPVFSADIGRVILFDLSMSMRSEDLKPDRLTQARFKAIDLSRQITEGELGLVAYAGDAFTISPLTPDSKNVAALLPSLQPEIMPVMGSDAGLGVIEAIELLKNAGHLKGEIYWFTDHVSQLEFEDVSRYLNNTEYTLVIFGVGTPTGAPIKLQSGELLKDSSGSIVIPKLNESKLTTLAKSVSGHYHRLTTSDRDINYVTESIQRQNKNAKQEETEITGDQWFDFGAVLSVLALPLFLWFARQQSLFAVGLLIFSASYTNDSYANVIDRLFKNDDQQAMTALQQQKYQDAAALADDPAIKGAALFKQGNLEAAIEQFNQLDSADAFYNKGNALAQLGKLDEAIKAYDQAIKRQPDFSKAQDNKALAEQLKNQQQQQDGQQQQ</sequence>
<dbReference type="PROSITE" id="PS50005">
    <property type="entry name" value="TPR"/>
    <property type="match status" value="1"/>
</dbReference>
<feature type="non-terminal residue" evidence="3">
    <location>
        <position position="464"/>
    </location>
</feature>
<keyword evidence="4" id="KW-1185">Reference proteome</keyword>
<dbReference type="eggNOG" id="COG2304">
    <property type="taxonomic scope" value="Bacteria"/>
</dbReference>
<feature type="repeat" description="TPR" evidence="1">
    <location>
        <begin position="405"/>
        <end position="438"/>
    </location>
</feature>
<evidence type="ECO:0000256" key="1">
    <source>
        <dbReference type="PROSITE-ProRule" id="PRU00339"/>
    </source>
</evidence>
<dbReference type="Pfam" id="PF00515">
    <property type="entry name" value="TPR_1"/>
    <property type="match status" value="1"/>
</dbReference>
<dbReference type="Gene3D" id="3.40.50.410">
    <property type="entry name" value="von Willebrand factor, type A domain"/>
    <property type="match status" value="1"/>
</dbReference>
<dbReference type="InterPro" id="IPR002035">
    <property type="entry name" value="VWF_A"/>
</dbReference>
<dbReference type="InterPro" id="IPR011990">
    <property type="entry name" value="TPR-like_helical_dom_sf"/>
</dbReference>
<dbReference type="Proteomes" id="UP000019276">
    <property type="component" value="Unassembled WGS sequence"/>
</dbReference>
<dbReference type="RefSeq" id="WP_035015365.1">
    <property type="nucleotide sequence ID" value="NZ_ARZY01000027.1"/>
</dbReference>
<dbReference type="SMART" id="SM00028">
    <property type="entry name" value="TPR"/>
    <property type="match status" value="1"/>
</dbReference>
<evidence type="ECO:0000313" key="3">
    <source>
        <dbReference type="EMBL" id="EWH09190.1"/>
    </source>
</evidence>
<organism evidence="3 4">
    <name type="scientific">Catenovulum agarivorans DS-2</name>
    <dbReference type="NCBI Taxonomy" id="1328313"/>
    <lineage>
        <taxon>Bacteria</taxon>
        <taxon>Pseudomonadati</taxon>
        <taxon>Pseudomonadota</taxon>
        <taxon>Gammaproteobacteria</taxon>
        <taxon>Alteromonadales</taxon>
        <taxon>Alteromonadaceae</taxon>
        <taxon>Catenovulum</taxon>
    </lineage>
</organism>
<dbReference type="InterPro" id="IPR036465">
    <property type="entry name" value="vWFA_dom_sf"/>
</dbReference>